<feature type="region of interest" description="Disordered" evidence="1">
    <location>
        <begin position="19"/>
        <end position="42"/>
    </location>
</feature>
<dbReference type="EMBL" id="BKCP01000891">
    <property type="protein sequence ID" value="GER26250.1"/>
    <property type="molecule type" value="Genomic_DNA"/>
</dbReference>
<evidence type="ECO:0000256" key="1">
    <source>
        <dbReference type="SAM" id="MobiDB-lite"/>
    </source>
</evidence>
<keyword evidence="2" id="KW-0675">Receptor</keyword>
<accession>A0A5A7P0J6</accession>
<dbReference type="AlphaFoldDB" id="A0A5A7P0J6"/>
<protein>
    <submittedName>
        <fullName evidence="2">Glutamate receptor 2</fullName>
    </submittedName>
</protein>
<dbReference type="Proteomes" id="UP000325081">
    <property type="component" value="Unassembled WGS sequence"/>
</dbReference>
<gene>
    <name evidence="2" type="ORF">STAS_01897</name>
</gene>
<reference evidence="3" key="1">
    <citation type="journal article" date="2019" name="Curr. Biol.">
        <title>Genome Sequence of Striga asiatica Provides Insight into the Evolution of Plant Parasitism.</title>
        <authorList>
            <person name="Yoshida S."/>
            <person name="Kim S."/>
            <person name="Wafula E.K."/>
            <person name="Tanskanen J."/>
            <person name="Kim Y.M."/>
            <person name="Honaas L."/>
            <person name="Yang Z."/>
            <person name="Spallek T."/>
            <person name="Conn C.E."/>
            <person name="Ichihashi Y."/>
            <person name="Cheong K."/>
            <person name="Cui S."/>
            <person name="Der J.P."/>
            <person name="Gundlach H."/>
            <person name="Jiao Y."/>
            <person name="Hori C."/>
            <person name="Ishida J.K."/>
            <person name="Kasahara H."/>
            <person name="Kiba T."/>
            <person name="Kim M.S."/>
            <person name="Koo N."/>
            <person name="Laohavisit A."/>
            <person name="Lee Y.H."/>
            <person name="Lumba S."/>
            <person name="McCourt P."/>
            <person name="Mortimer J.C."/>
            <person name="Mutuku J.M."/>
            <person name="Nomura T."/>
            <person name="Sasaki-Sekimoto Y."/>
            <person name="Seto Y."/>
            <person name="Wang Y."/>
            <person name="Wakatake T."/>
            <person name="Sakakibara H."/>
            <person name="Demura T."/>
            <person name="Yamaguchi S."/>
            <person name="Yoneyama K."/>
            <person name="Manabe R.I."/>
            <person name="Nelson D.C."/>
            <person name="Schulman A.H."/>
            <person name="Timko M.P."/>
            <person name="dePamphilis C.W."/>
            <person name="Choi D."/>
            <person name="Shirasu K."/>
        </authorList>
    </citation>
    <scope>NUCLEOTIDE SEQUENCE [LARGE SCALE GENOMIC DNA]</scope>
    <source>
        <strain evidence="3">cv. UVA1</strain>
    </source>
</reference>
<name>A0A5A7P0J6_STRAF</name>
<evidence type="ECO:0000313" key="3">
    <source>
        <dbReference type="Proteomes" id="UP000325081"/>
    </source>
</evidence>
<sequence>MTHAATHLGLPRGWIFDRQGDRLRSGGGKRGPSGHHDGDIHRAVRPTFGDSSDVAMTFSSGEMRLRTSLLQDKHKNLQRLSDKTKSIMMSSVFSSKIFMALQPSRSTRWYFIAKPLGYFSLHK</sequence>
<organism evidence="2 3">
    <name type="scientific">Striga asiatica</name>
    <name type="common">Asiatic witchweed</name>
    <name type="synonym">Buchnera asiatica</name>
    <dbReference type="NCBI Taxonomy" id="4170"/>
    <lineage>
        <taxon>Eukaryota</taxon>
        <taxon>Viridiplantae</taxon>
        <taxon>Streptophyta</taxon>
        <taxon>Embryophyta</taxon>
        <taxon>Tracheophyta</taxon>
        <taxon>Spermatophyta</taxon>
        <taxon>Magnoliopsida</taxon>
        <taxon>eudicotyledons</taxon>
        <taxon>Gunneridae</taxon>
        <taxon>Pentapetalae</taxon>
        <taxon>asterids</taxon>
        <taxon>lamiids</taxon>
        <taxon>Lamiales</taxon>
        <taxon>Orobanchaceae</taxon>
        <taxon>Buchnereae</taxon>
        <taxon>Striga</taxon>
    </lineage>
</organism>
<evidence type="ECO:0000313" key="2">
    <source>
        <dbReference type="EMBL" id="GER26250.1"/>
    </source>
</evidence>
<proteinExistence type="predicted"/>
<keyword evidence="3" id="KW-1185">Reference proteome</keyword>
<comment type="caution">
    <text evidence="2">The sequence shown here is derived from an EMBL/GenBank/DDBJ whole genome shotgun (WGS) entry which is preliminary data.</text>
</comment>